<dbReference type="InterPro" id="IPR001611">
    <property type="entry name" value="Leu-rich_rpt"/>
</dbReference>
<dbReference type="AlphaFoldDB" id="A0A8D0A3H3"/>
<keyword evidence="2" id="KW-0677">Repeat</keyword>
<reference evidence="4" key="2">
    <citation type="submission" date="2025-09" db="UniProtKB">
        <authorList>
            <consortium name="Ensembl"/>
        </authorList>
    </citation>
    <scope>IDENTIFICATION</scope>
</reference>
<dbReference type="PROSITE" id="PS51450">
    <property type="entry name" value="LRR"/>
    <property type="match status" value="2"/>
</dbReference>
<dbReference type="GeneTree" id="ENSGT00940000156026"/>
<proteinExistence type="predicted"/>
<dbReference type="InterPro" id="IPR055414">
    <property type="entry name" value="LRR_R13L4/SHOC2-like"/>
</dbReference>
<protein>
    <submittedName>
        <fullName evidence="4">Leucine rich repeat containing 18</fullName>
    </submittedName>
</protein>
<dbReference type="InterPro" id="IPR003591">
    <property type="entry name" value="Leu-rich_rpt_typical-subtyp"/>
</dbReference>
<dbReference type="PANTHER" id="PTHR48051">
    <property type="match status" value="1"/>
</dbReference>
<dbReference type="InterPro" id="IPR032675">
    <property type="entry name" value="LRR_dom_sf"/>
</dbReference>
<dbReference type="InterPro" id="IPR050216">
    <property type="entry name" value="LRR_domain-containing"/>
</dbReference>
<dbReference type="PANTHER" id="PTHR48051:SF42">
    <property type="entry name" value="LEUCINE-RICH REPEAT-CONTAINING PROTEIN 18-LIKE"/>
    <property type="match status" value="1"/>
</dbReference>
<evidence type="ECO:0000259" key="3">
    <source>
        <dbReference type="Pfam" id="PF23598"/>
    </source>
</evidence>
<evidence type="ECO:0000256" key="2">
    <source>
        <dbReference type="ARBA" id="ARBA00022737"/>
    </source>
</evidence>
<dbReference type="SUPFAM" id="SSF52058">
    <property type="entry name" value="L domain-like"/>
    <property type="match status" value="1"/>
</dbReference>
<feature type="domain" description="Disease resistance R13L4/SHOC-2-like LRR" evidence="3">
    <location>
        <begin position="67"/>
        <end position="171"/>
    </location>
</feature>
<accession>A0A8D0A3H3</accession>
<dbReference type="Proteomes" id="UP000694568">
    <property type="component" value="Unplaced"/>
</dbReference>
<dbReference type="GO" id="GO:0005737">
    <property type="term" value="C:cytoplasm"/>
    <property type="evidence" value="ECO:0007669"/>
    <property type="project" value="TreeGrafter"/>
</dbReference>
<evidence type="ECO:0000313" key="5">
    <source>
        <dbReference type="Proteomes" id="UP000694568"/>
    </source>
</evidence>
<dbReference type="Gene3D" id="3.80.10.10">
    <property type="entry name" value="Ribonuclease Inhibitor"/>
    <property type="match status" value="1"/>
</dbReference>
<organism evidence="4 5">
    <name type="scientific">Sander lucioperca</name>
    <name type="common">Pike-perch</name>
    <name type="synonym">Perca lucioperca</name>
    <dbReference type="NCBI Taxonomy" id="283035"/>
    <lineage>
        <taxon>Eukaryota</taxon>
        <taxon>Metazoa</taxon>
        <taxon>Chordata</taxon>
        <taxon>Craniata</taxon>
        <taxon>Vertebrata</taxon>
        <taxon>Euteleostomi</taxon>
        <taxon>Actinopterygii</taxon>
        <taxon>Neopterygii</taxon>
        <taxon>Teleostei</taxon>
        <taxon>Neoteleostei</taxon>
        <taxon>Acanthomorphata</taxon>
        <taxon>Eupercaria</taxon>
        <taxon>Perciformes</taxon>
        <taxon>Percoidei</taxon>
        <taxon>Percidae</taxon>
        <taxon>Luciopercinae</taxon>
        <taxon>Sander</taxon>
    </lineage>
</organism>
<dbReference type="Ensembl" id="ENSSLUT00000051523.1">
    <property type="protein sequence ID" value="ENSSLUP00000050033.1"/>
    <property type="gene ID" value="ENSSLUG00000021813.1"/>
</dbReference>
<sequence>MPKGKGAKGTKLTLKIAKKAIRMTPDGRRRLTLSNMGITIFPKCLLKLTNLDELDLSRNLIQKLPDNIGNFSSLRWLDLHSNKLESVPESIGNLVGLTHLNLSNNLLISAGLPSTLGLLTSLKTLYLGMNQLDSLPPTMMALDSLQELGLFDNLFINPPEFVKVLRNLMKVNMKRNPLSYVQGDGEGRQKEKTEPEENVYLVHESSLCRTCLKRCKEQRTGTPGGSVKLNQVIYVGRNLTMQGSKSKVKVRTRKERMTINHNTENIYFFHPVNINVVPFICRDMVFIQEYQEG</sequence>
<evidence type="ECO:0000313" key="4">
    <source>
        <dbReference type="Ensembl" id="ENSSLUP00000050033.1"/>
    </source>
</evidence>
<name>A0A8D0A3H3_SANLU</name>
<dbReference type="Pfam" id="PF23598">
    <property type="entry name" value="LRR_14"/>
    <property type="match status" value="1"/>
</dbReference>
<dbReference type="SMART" id="SM00369">
    <property type="entry name" value="LRR_TYP"/>
    <property type="match status" value="4"/>
</dbReference>
<reference evidence="4" key="1">
    <citation type="submission" date="2025-08" db="UniProtKB">
        <authorList>
            <consortium name="Ensembl"/>
        </authorList>
    </citation>
    <scope>IDENTIFICATION</scope>
</reference>
<keyword evidence="5" id="KW-1185">Reference proteome</keyword>
<keyword evidence="1" id="KW-0433">Leucine-rich repeat</keyword>
<evidence type="ECO:0000256" key="1">
    <source>
        <dbReference type="ARBA" id="ARBA00022614"/>
    </source>
</evidence>